<sequence length="243" mass="26165">MIYMKLVKKNTHPDATDETVMPSTEKAVTGDGHLPSPAANPEAITDDEDTLHAPQQPLKPALSAHATRGPGSPIISRSTGRCGRDSKRSSTMIEIRDVDGNPVAGGAAQDAAGSNTEPTKTTTKKGKQRATNGDVAEMDGKRWSWCQEAARRRVLRGHSMLQQERNKWRMQVNEMDVTATTGFLNANKLPRHGDSWAAMANVEVASRILIDEPEAGAKGNRIGKSKLALDGAPAERCETMDSA</sequence>
<reference evidence="2 3" key="1">
    <citation type="journal article" date="2021" name="Nat. Commun.">
        <title>Genetic determinants of endophytism in the Arabidopsis root mycobiome.</title>
        <authorList>
            <person name="Mesny F."/>
            <person name="Miyauchi S."/>
            <person name="Thiergart T."/>
            <person name="Pickel B."/>
            <person name="Atanasova L."/>
            <person name="Karlsson M."/>
            <person name="Huettel B."/>
            <person name="Barry K.W."/>
            <person name="Haridas S."/>
            <person name="Chen C."/>
            <person name="Bauer D."/>
            <person name="Andreopoulos W."/>
            <person name="Pangilinan J."/>
            <person name="LaButti K."/>
            <person name="Riley R."/>
            <person name="Lipzen A."/>
            <person name="Clum A."/>
            <person name="Drula E."/>
            <person name="Henrissat B."/>
            <person name="Kohler A."/>
            <person name="Grigoriev I.V."/>
            <person name="Martin F.M."/>
            <person name="Hacquard S."/>
        </authorList>
    </citation>
    <scope>NUCLEOTIDE SEQUENCE [LARGE SCALE GENOMIC DNA]</scope>
    <source>
        <strain evidence="2 3">MPI-CAGE-CH-0241</strain>
    </source>
</reference>
<gene>
    <name evidence="2" type="ORF">B0T10DRAFT_546682</name>
</gene>
<evidence type="ECO:0000256" key="1">
    <source>
        <dbReference type="SAM" id="MobiDB-lite"/>
    </source>
</evidence>
<accession>A0A9P9AV17</accession>
<comment type="caution">
    <text evidence="2">The sequence shown here is derived from an EMBL/GenBank/DDBJ whole genome shotgun (WGS) entry which is preliminary data.</text>
</comment>
<feature type="compositionally biased region" description="Basic and acidic residues" evidence="1">
    <location>
        <begin position="82"/>
        <end position="99"/>
    </location>
</feature>
<name>A0A9P9AV17_9HYPO</name>
<evidence type="ECO:0000313" key="3">
    <source>
        <dbReference type="Proteomes" id="UP000777438"/>
    </source>
</evidence>
<keyword evidence="3" id="KW-1185">Reference proteome</keyword>
<protein>
    <submittedName>
        <fullName evidence="2">Uncharacterized protein</fullName>
    </submittedName>
</protein>
<dbReference type="Proteomes" id="UP000777438">
    <property type="component" value="Unassembled WGS sequence"/>
</dbReference>
<evidence type="ECO:0000313" key="2">
    <source>
        <dbReference type="EMBL" id="KAH6893446.1"/>
    </source>
</evidence>
<feature type="compositionally biased region" description="Basic residues" evidence="1">
    <location>
        <begin position="1"/>
        <end position="10"/>
    </location>
</feature>
<dbReference type="AlphaFoldDB" id="A0A9P9AV17"/>
<dbReference type="EMBL" id="JAGPYM010000006">
    <property type="protein sequence ID" value="KAH6893446.1"/>
    <property type="molecule type" value="Genomic_DNA"/>
</dbReference>
<feature type="region of interest" description="Disordered" evidence="1">
    <location>
        <begin position="60"/>
        <end position="133"/>
    </location>
</feature>
<organism evidence="2 3">
    <name type="scientific">Thelonectria olida</name>
    <dbReference type="NCBI Taxonomy" id="1576542"/>
    <lineage>
        <taxon>Eukaryota</taxon>
        <taxon>Fungi</taxon>
        <taxon>Dikarya</taxon>
        <taxon>Ascomycota</taxon>
        <taxon>Pezizomycotina</taxon>
        <taxon>Sordariomycetes</taxon>
        <taxon>Hypocreomycetidae</taxon>
        <taxon>Hypocreales</taxon>
        <taxon>Nectriaceae</taxon>
        <taxon>Thelonectria</taxon>
    </lineage>
</organism>
<feature type="region of interest" description="Disordered" evidence="1">
    <location>
        <begin position="1"/>
        <end position="44"/>
    </location>
</feature>
<proteinExistence type="predicted"/>